<organism evidence="2 3">
    <name type="scientific">Diversispora eburnea</name>
    <dbReference type="NCBI Taxonomy" id="1213867"/>
    <lineage>
        <taxon>Eukaryota</taxon>
        <taxon>Fungi</taxon>
        <taxon>Fungi incertae sedis</taxon>
        <taxon>Mucoromycota</taxon>
        <taxon>Glomeromycotina</taxon>
        <taxon>Glomeromycetes</taxon>
        <taxon>Diversisporales</taxon>
        <taxon>Diversisporaceae</taxon>
        <taxon>Diversispora</taxon>
    </lineage>
</organism>
<comment type="caution">
    <text evidence="2">The sequence shown here is derived from an EMBL/GenBank/DDBJ whole genome shotgun (WGS) entry which is preliminary data.</text>
</comment>
<dbReference type="GO" id="GO:0006886">
    <property type="term" value="P:intracellular protein transport"/>
    <property type="evidence" value="ECO:0007669"/>
    <property type="project" value="InterPro"/>
</dbReference>
<proteinExistence type="predicted"/>
<dbReference type="GO" id="GO:0016020">
    <property type="term" value="C:membrane"/>
    <property type="evidence" value="ECO:0007669"/>
    <property type="project" value="InterPro"/>
</dbReference>
<dbReference type="Proteomes" id="UP000789706">
    <property type="component" value="Unassembled WGS sequence"/>
</dbReference>
<gene>
    <name evidence="2" type="ORF">DEBURN_LOCUS4697</name>
</gene>
<accession>A0A9N9F052</accession>
<dbReference type="InterPro" id="IPR007265">
    <property type="entry name" value="COG_su3"/>
</dbReference>
<feature type="domain" description="Conserved oligomeric Golgi complex subunit 3 N-terminal" evidence="1">
    <location>
        <begin position="11"/>
        <end position="66"/>
    </location>
</feature>
<name>A0A9N9F052_9GLOM</name>
<dbReference type="PANTHER" id="PTHR13302:SF8">
    <property type="entry name" value="CONSERVED OLIGOMERIC GOLGI COMPLEX SUBUNIT 3"/>
    <property type="match status" value="1"/>
</dbReference>
<dbReference type="EMBL" id="CAJVPK010000374">
    <property type="protein sequence ID" value="CAG8501426.1"/>
    <property type="molecule type" value="Genomic_DNA"/>
</dbReference>
<dbReference type="GO" id="GO:0006891">
    <property type="term" value="P:intra-Golgi vesicle-mediated transport"/>
    <property type="evidence" value="ECO:0007669"/>
    <property type="project" value="TreeGrafter"/>
</dbReference>
<protein>
    <submittedName>
        <fullName evidence="2">820_t:CDS:1</fullName>
    </submittedName>
</protein>
<evidence type="ECO:0000313" key="3">
    <source>
        <dbReference type="Proteomes" id="UP000789706"/>
    </source>
</evidence>
<keyword evidence="3" id="KW-1185">Reference proteome</keyword>
<dbReference type="AlphaFoldDB" id="A0A9N9F052"/>
<dbReference type="GO" id="GO:0005801">
    <property type="term" value="C:cis-Golgi network"/>
    <property type="evidence" value="ECO:0007669"/>
    <property type="project" value="InterPro"/>
</dbReference>
<sequence length="192" mass="22118">MTVFNADTVKVVTLYRQACNTFLEQIDNTVKLFNDLDGNFKFGEERTKVMQTTCEKLLEEKTLNTTTETALFYINLAPKLIGLMREIEKRCPLCPEYVLDNWLPSSPSSSMILEVYQDNDDVESEISNSPTLLTNVKEIDENNSVNKEFKRIYEDFIFDSSKAAIKPVSAFRLRNNLKAIHNQNLLKNQKFA</sequence>
<dbReference type="OrthoDB" id="2157744at2759"/>
<dbReference type="GO" id="GO:0017119">
    <property type="term" value="C:Golgi transport complex"/>
    <property type="evidence" value="ECO:0007669"/>
    <property type="project" value="TreeGrafter"/>
</dbReference>
<dbReference type="GO" id="GO:0007030">
    <property type="term" value="P:Golgi organization"/>
    <property type="evidence" value="ECO:0007669"/>
    <property type="project" value="TreeGrafter"/>
</dbReference>
<evidence type="ECO:0000313" key="2">
    <source>
        <dbReference type="EMBL" id="CAG8501426.1"/>
    </source>
</evidence>
<reference evidence="2" key="1">
    <citation type="submission" date="2021-06" db="EMBL/GenBank/DDBJ databases">
        <authorList>
            <person name="Kallberg Y."/>
            <person name="Tangrot J."/>
            <person name="Rosling A."/>
        </authorList>
    </citation>
    <scope>NUCLEOTIDE SEQUENCE</scope>
    <source>
        <strain evidence="2">AZ414A</strain>
    </source>
</reference>
<dbReference type="Pfam" id="PF04136">
    <property type="entry name" value="COG3_N"/>
    <property type="match status" value="1"/>
</dbReference>
<dbReference type="InterPro" id="IPR048320">
    <property type="entry name" value="COG3_N"/>
</dbReference>
<dbReference type="PANTHER" id="PTHR13302">
    <property type="entry name" value="CONSERVED OLIGOMERIC GOLGI COMPLEX COMPONENT 3"/>
    <property type="match status" value="1"/>
</dbReference>
<evidence type="ECO:0000259" key="1">
    <source>
        <dbReference type="Pfam" id="PF04136"/>
    </source>
</evidence>